<dbReference type="GO" id="GO:0008270">
    <property type="term" value="F:zinc ion binding"/>
    <property type="evidence" value="ECO:0007669"/>
    <property type="project" value="UniProtKB-KW"/>
</dbReference>
<protein>
    <recommendedName>
        <fullName evidence="6">Oberon-like PHD finger domain-containing protein</fullName>
    </recommendedName>
</protein>
<evidence type="ECO:0000256" key="3">
    <source>
        <dbReference type="ARBA" id="ARBA00022771"/>
    </source>
</evidence>
<keyword evidence="4" id="KW-0862">Zinc</keyword>
<evidence type="ECO:0000313" key="7">
    <source>
        <dbReference type="EMBL" id="KAG5571922.1"/>
    </source>
</evidence>
<evidence type="ECO:0000256" key="5">
    <source>
        <dbReference type="ARBA" id="ARBA00023242"/>
    </source>
</evidence>
<evidence type="ECO:0000256" key="2">
    <source>
        <dbReference type="ARBA" id="ARBA00022723"/>
    </source>
</evidence>
<keyword evidence="8" id="KW-1185">Reference proteome</keyword>
<keyword evidence="3" id="KW-0863">Zinc-finger</keyword>
<evidence type="ECO:0000259" key="6">
    <source>
        <dbReference type="Pfam" id="PF07227"/>
    </source>
</evidence>
<keyword evidence="2" id="KW-0479">Metal-binding</keyword>
<feature type="domain" description="Oberon-like PHD finger" evidence="6">
    <location>
        <begin position="160"/>
        <end position="234"/>
    </location>
</feature>
<evidence type="ECO:0000256" key="1">
    <source>
        <dbReference type="ARBA" id="ARBA00004123"/>
    </source>
</evidence>
<organism evidence="7 8">
    <name type="scientific">Solanum commersonii</name>
    <name type="common">Commerson's wild potato</name>
    <name type="synonym">Commerson's nightshade</name>
    <dbReference type="NCBI Taxonomy" id="4109"/>
    <lineage>
        <taxon>Eukaryota</taxon>
        <taxon>Viridiplantae</taxon>
        <taxon>Streptophyta</taxon>
        <taxon>Embryophyta</taxon>
        <taxon>Tracheophyta</taxon>
        <taxon>Spermatophyta</taxon>
        <taxon>Magnoliopsida</taxon>
        <taxon>eudicotyledons</taxon>
        <taxon>Gunneridae</taxon>
        <taxon>Pentapetalae</taxon>
        <taxon>asterids</taxon>
        <taxon>lamiids</taxon>
        <taxon>Solanales</taxon>
        <taxon>Solanaceae</taxon>
        <taxon>Solanoideae</taxon>
        <taxon>Solaneae</taxon>
        <taxon>Solanum</taxon>
    </lineage>
</organism>
<gene>
    <name evidence="7" type="ORF">H5410_061688</name>
</gene>
<sequence>MLNNINNYTPKVAWNFSCLCQASCIIHKHSAGSSVPIVLEISSVSQGGVLKYDSGKGLPYSPSFQAPKDGKKNAFRITKLERLASTRLFNIKNVEIYSGVGLDRAGSSGILVLPVCDLLASARGPNLALNGIAMRGGDTLILGFVDFVDPVCATITLDYCCNLCCKLINLDYDGYIYIGCEATVDGYIFGHVSYLDCAQQACMVGIFGGRINSDPEYFCQYCDSRMDFISQVMKL</sequence>
<dbReference type="InterPro" id="IPR032881">
    <property type="entry name" value="Oberon-like_PHD"/>
</dbReference>
<dbReference type="PANTHER" id="PTHR33345:SF2">
    <property type="entry name" value="OBERON-LIKE PHD FINGER DOMAIN-CONTAINING PROTEIN"/>
    <property type="match status" value="1"/>
</dbReference>
<dbReference type="AlphaFoldDB" id="A0A9J5W8Q3"/>
<dbReference type="PANTHER" id="PTHR33345">
    <property type="entry name" value="ADAPTER PROTEIN, PUTATIVE-RELATED"/>
    <property type="match status" value="1"/>
</dbReference>
<evidence type="ECO:0000256" key="4">
    <source>
        <dbReference type="ARBA" id="ARBA00022833"/>
    </source>
</evidence>
<evidence type="ECO:0000313" key="8">
    <source>
        <dbReference type="Proteomes" id="UP000824120"/>
    </source>
</evidence>
<keyword evidence="5" id="KW-0539">Nucleus</keyword>
<accession>A0A9J5W8Q3</accession>
<reference evidence="7 8" key="1">
    <citation type="submission" date="2020-09" db="EMBL/GenBank/DDBJ databases">
        <title>De no assembly of potato wild relative species, Solanum commersonii.</title>
        <authorList>
            <person name="Cho K."/>
        </authorList>
    </citation>
    <scope>NUCLEOTIDE SEQUENCE [LARGE SCALE GENOMIC DNA]</scope>
    <source>
        <strain evidence="7">LZ3.2</strain>
        <tissue evidence="7">Leaf</tissue>
    </source>
</reference>
<dbReference type="Pfam" id="PF07227">
    <property type="entry name" value="PHD_Oberon"/>
    <property type="match status" value="1"/>
</dbReference>
<dbReference type="GO" id="GO:0005634">
    <property type="term" value="C:nucleus"/>
    <property type="evidence" value="ECO:0007669"/>
    <property type="project" value="UniProtKB-SubCell"/>
</dbReference>
<name>A0A9J5W8Q3_SOLCO</name>
<proteinExistence type="predicted"/>
<dbReference type="Proteomes" id="UP000824120">
    <property type="component" value="Chromosome 12"/>
</dbReference>
<comment type="subcellular location">
    <subcellularLocation>
        <location evidence="1">Nucleus</location>
    </subcellularLocation>
</comment>
<comment type="caution">
    <text evidence="7">The sequence shown here is derived from an EMBL/GenBank/DDBJ whole genome shotgun (WGS) entry which is preliminary data.</text>
</comment>
<dbReference type="EMBL" id="JACXVP010000012">
    <property type="protein sequence ID" value="KAG5571922.1"/>
    <property type="molecule type" value="Genomic_DNA"/>
</dbReference>